<feature type="compositionally biased region" description="Polar residues" evidence="7">
    <location>
        <begin position="545"/>
        <end position="570"/>
    </location>
</feature>
<feature type="region of interest" description="Disordered" evidence="7">
    <location>
        <begin position="77"/>
        <end position="101"/>
    </location>
</feature>
<keyword evidence="5" id="KW-0238">DNA-binding</keyword>
<organism evidence="9 10">
    <name type="scientific">Tenebrio molitor</name>
    <name type="common">Yellow mealworm beetle</name>
    <dbReference type="NCBI Taxonomy" id="7067"/>
    <lineage>
        <taxon>Eukaryota</taxon>
        <taxon>Metazoa</taxon>
        <taxon>Ecdysozoa</taxon>
        <taxon>Arthropoda</taxon>
        <taxon>Hexapoda</taxon>
        <taxon>Insecta</taxon>
        <taxon>Pterygota</taxon>
        <taxon>Neoptera</taxon>
        <taxon>Endopterygota</taxon>
        <taxon>Coleoptera</taxon>
        <taxon>Polyphaga</taxon>
        <taxon>Cucujiformia</taxon>
        <taxon>Tenebrionidae</taxon>
        <taxon>Tenebrio</taxon>
    </lineage>
</organism>
<keyword evidence="10" id="KW-1185">Reference proteome</keyword>
<dbReference type="Proteomes" id="UP000719412">
    <property type="component" value="Unassembled WGS sequence"/>
</dbReference>
<dbReference type="PANTHER" id="PTHR33215">
    <property type="entry name" value="PROTEIN DISTAL ANTENNA"/>
    <property type="match status" value="1"/>
</dbReference>
<evidence type="ECO:0000313" key="9">
    <source>
        <dbReference type="EMBL" id="KAH0814323.1"/>
    </source>
</evidence>
<dbReference type="PANTHER" id="PTHR33215:SF13">
    <property type="entry name" value="PROTEIN DISTAL ANTENNA"/>
    <property type="match status" value="1"/>
</dbReference>
<feature type="compositionally biased region" description="Basic and acidic residues" evidence="7">
    <location>
        <begin position="90"/>
        <end position="100"/>
    </location>
</feature>
<dbReference type="InterPro" id="IPR009057">
    <property type="entry name" value="Homeodomain-like_sf"/>
</dbReference>
<dbReference type="EMBL" id="JABDTM020024392">
    <property type="protein sequence ID" value="KAH0814323.1"/>
    <property type="molecule type" value="Genomic_DNA"/>
</dbReference>
<dbReference type="SUPFAM" id="SSF46689">
    <property type="entry name" value="Homeodomain-like"/>
    <property type="match status" value="1"/>
</dbReference>
<evidence type="ECO:0000256" key="7">
    <source>
        <dbReference type="SAM" id="MobiDB-lite"/>
    </source>
</evidence>
<feature type="compositionally biased region" description="Polar residues" evidence="7">
    <location>
        <begin position="80"/>
        <end position="89"/>
    </location>
</feature>
<dbReference type="AlphaFoldDB" id="A0A8J6HIQ2"/>
<dbReference type="GO" id="GO:0003677">
    <property type="term" value="F:DNA binding"/>
    <property type="evidence" value="ECO:0007669"/>
    <property type="project" value="UniProtKB-KW"/>
</dbReference>
<protein>
    <recommendedName>
        <fullName evidence="8">HTH psq-type domain-containing protein</fullName>
    </recommendedName>
</protein>
<keyword evidence="2" id="KW-0217">Developmental protein</keyword>
<feature type="compositionally biased region" description="Polar residues" evidence="7">
    <location>
        <begin position="166"/>
        <end position="178"/>
    </location>
</feature>
<evidence type="ECO:0000256" key="4">
    <source>
        <dbReference type="ARBA" id="ARBA00023015"/>
    </source>
</evidence>
<feature type="domain" description="HTH psq-type" evidence="8">
    <location>
        <begin position="483"/>
        <end position="516"/>
    </location>
</feature>
<gene>
    <name evidence="9" type="ORF">GEV33_008468</name>
</gene>
<evidence type="ECO:0000256" key="1">
    <source>
        <dbReference type="ARBA" id="ARBA00004123"/>
    </source>
</evidence>
<keyword evidence="4" id="KW-0805">Transcription regulation</keyword>
<evidence type="ECO:0000259" key="8">
    <source>
        <dbReference type="Pfam" id="PF04218"/>
    </source>
</evidence>
<proteinExistence type="predicted"/>
<accession>A0A8J6HIQ2</accession>
<dbReference type="Pfam" id="PF04218">
    <property type="entry name" value="CENP-B_N"/>
    <property type="match status" value="1"/>
</dbReference>
<dbReference type="InterPro" id="IPR007889">
    <property type="entry name" value="HTH_Psq"/>
</dbReference>
<feature type="region of interest" description="Disordered" evidence="7">
    <location>
        <begin position="519"/>
        <end position="570"/>
    </location>
</feature>
<evidence type="ECO:0000313" key="10">
    <source>
        <dbReference type="Proteomes" id="UP000719412"/>
    </source>
</evidence>
<feature type="region of interest" description="Disordered" evidence="7">
    <location>
        <begin position="162"/>
        <end position="185"/>
    </location>
</feature>
<dbReference type="InterPro" id="IPR036388">
    <property type="entry name" value="WH-like_DNA-bd_sf"/>
</dbReference>
<comment type="caution">
    <text evidence="9">The sequence shown here is derived from an EMBL/GenBank/DDBJ whole genome shotgun (WGS) entry which is preliminary data.</text>
</comment>
<name>A0A8J6HIQ2_TENMO</name>
<dbReference type="Gene3D" id="1.10.10.10">
    <property type="entry name" value="Winged helix-like DNA-binding domain superfamily/Winged helix DNA-binding domain"/>
    <property type="match status" value="1"/>
</dbReference>
<sequence length="897" mass="99141">MVIFVHSTNKYNGVPPDDGGTFRRNDSQVRSFLLLTQNARFADRYSKATPSSALRGKASAAPSRLIPLSSRKWRVKGRSCTFSPSPSNDANKETRKKEAVSGDALAEGPSFVRTKRVLVPMSIVSPRRWFANPSSPAPRRPVAVPTAVGGPRTATYSPAAPPACLSTPNPTPTAQARLTQPKYRRTRTRDLAPSGLRPETGTAALTAILTDSSRPVGRNLQESSAAVERSATGENSIPIAYRVNKESPSNVFQMKKIDLKVVQRWFCFDVLVVRLSDKLVVIRFATKIINCALGGSEEICVVDHVKLACRGASARGTVNSAPRLRVHRLLFIFRDVGGWCRQRGGRSVANLVVVELRERVFAQVFTRPYHWGWEGVTSSHHAGTREQTSLLLCPALSSCSVVGSIDRSDKGTDHRLANSARNYYLPLAVRRERMSLEEFLPRNFLELRTPPHSSLAKRHIARQHHHVRAYMSRLGDDVEECETRVHDGESKASVARDIGVPESTLRGWCKNEAKIRYLSRQSSPDTDESMEPAEKQPRLDDSDDQPFNLSLRPSTSVYPANSQAPSTSMYTPNAQLATTSMYTPSSQSLYTPMDCSSNDLDSAPKTPQNLSIKTEIPKSTASQTTERERTRAELARMSVELGLNQPEMFTSNSANSSLADMTFKFNLLSQWHNVMLQYQHLTKKTATSASPGSSKQSSRSSKEQQLTEDYLCAWFKAQEALMVGQNRTNGISPAVATTSAPSTSNGVQNNALWAWYKELYNQPSTSTASTEKPILYQQLTKDAAEAGSSAAERPATSAACVNHNRGKSVLDNLLNINNNNNNNNNVTVEKNCDGDRLSDSEAVEHGDKFLKWLESSYSDPSVTALHIMQFRSLLNNVKNSVHRKNGDLQNKTKVKRK</sequence>
<reference evidence="9" key="1">
    <citation type="journal article" date="2020" name="J Insects Food Feed">
        <title>The yellow mealworm (Tenebrio molitor) genome: a resource for the emerging insects as food and feed industry.</title>
        <authorList>
            <person name="Eriksson T."/>
            <person name="Andere A."/>
            <person name="Kelstrup H."/>
            <person name="Emery V."/>
            <person name="Picard C."/>
        </authorList>
    </citation>
    <scope>NUCLEOTIDE SEQUENCE</scope>
    <source>
        <strain evidence="9">Stoneville</strain>
        <tissue evidence="9">Whole head</tissue>
    </source>
</reference>
<dbReference type="InterPro" id="IPR051839">
    <property type="entry name" value="RD_transcriptional_regulator"/>
</dbReference>
<reference evidence="9" key="2">
    <citation type="submission" date="2021-08" db="EMBL/GenBank/DDBJ databases">
        <authorList>
            <person name="Eriksson T."/>
        </authorList>
    </citation>
    <scope>NUCLEOTIDE SEQUENCE</scope>
    <source>
        <strain evidence="9">Stoneville</strain>
        <tissue evidence="9">Whole head</tissue>
    </source>
</reference>
<comment type="subcellular location">
    <subcellularLocation>
        <location evidence="1">Nucleus</location>
    </subcellularLocation>
</comment>
<evidence type="ECO:0000256" key="3">
    <source>
        <dbReference type="ARBA" id="ARBA00022553"/>
    </source>
</evidence>
<evidence type="ECO:0000256" key="5">
    <source>
        <dbReference type="ARBA" id="ARBA00023125"/>
    </source>
</evidence>
<keyword evidence="3" id="KW-0597">Phosphoprotein</keyword>
<dbReference type="GO" id="GO:0005634">
    <property type="term" value="C:nucleus"/>
    <property type="evidence" value="ECO:0007669"/>
    <property type="project" value="UniProtKB-SubCell"/>
</dbReference>
<keyword evidence="6" id="KW-0804">Transcription</keyword>
<evidence type="ECO:0000256" key="6">
    <source>
        <dbReference type="ARBA" id="ARBA00023163"/>
    </source>
</evidence>
<evidence type="ECO:0000256" key="2">
    <source>
        <dbReference type="ARBA" id="ARBA00022473"/>
    </source>
</evidence>